<dbReference type="SUPFAM" id="SSF56112">
    <property type="entry name" value="Protein kinase-like (PK-like)"/>
    <property type="match status" value="1"/>
</dbReference>
<comment type="caution">
    <text evidence="2">The sequence shown here is derived from an EMBL/GenBank/DDBJ whole genome shotgun (WGS) entry which is preliminary data.</text>
</comment>
<protein>
    <recommendedName>
        <fullName evidence="4">Protein kinase domain-containing protein</fullName>
    </recommendedName>
</protein>
<feature type="compositionally biased region" description="Acidic residues" evidence="1">
    <location>
        <begin position="645"/>
        <end position="655"/>
    </location>
</feature>
<dbReference type="Gene3D" id="1.10.510.10">
    <property type="entry name" value="Transferase(Phosphotransferase) domain 1"/>
    <property type="match status" value="1"/>
</dbReference>
<reference evidence="2" key="1">
    <citation type="submission" date="2020-03" db="EMBL/GenBank/DDBJ databases">
        <title>FDA dAtabase for Regulatory Grade micrObial Sequences (FDA-ARGOS): Supporting development and validation of Infectious Disease Dx tests.</title>
        <authorList>
            <person name="Campos J."/>
            <person name="Goldberg B."/>
            <person name="Tallon L."/>
            <person name="Sadzewicz L."/>
            <person name="Vavikolanu K."/>
            <person name="Mehta A."/>
            <person name="Aluvathingal J."/>
            <person name="Nadendla S."/>
            <person name="Nandy P."/>
            <person name="Geyer C."/>
            <person name="Yan Y."/>
            <person name="Sichtig H."/>
        </authorList>
    </citation>
    <scope>NUCLEOTIDE SEQUENCE [LARGE SCALE GENOMIC DNA]</scope>
    <source>
        <strain evidence="2">FDAARGOS_652</strain>
    </source>
</reference>
<gene>
    <name evidence="2" type="ORF">FOB60_003167</name>
</gene>
<feature type="compositionally biased region" description="Polar residues" evidence="1">
    <location>
        <begin position="831"/>
        <end position="842"/>
    </location>
</feature>
<feature type="compositionally biased region" description="Acidic residues" evidence="1">
    <location>
        <begin position="755"/>
        <end position="769"/>
    </location>
</feature>
<dbReference type="GO" id="GO:0006409">
    <property type="term" value="P:tRNA export from nucleus"/>
    <property type="evidence" value="ECO:0007669"/>
    <property type="project" value="TreeGrafter"/>
</dbReference>
<dbReference type="AlphaFoldDB" id="A0A8X7NPA7"/>
<feature type="region of interest" description="Disordered" evidence="1">
    <location>
        <begin position="744"/>
        <end position="769"/>
    </location>
</feature>
<dbReference type="Proteomes" id="UP000590412">
    <property type="component" value="Unassembled WGS sequence"/>
</dbReference>
<dbReference type="EMBL" id="JABWAB010000004">
    <property type="protein sequence ID" value="KAF6052911.1"/>
    <property type="molecule type" value="Genomic_DNA"/>
</dbReference>
<dbReference type="InterPro" id="IPR051177">
    <property type="entry name" value="CIK-Related_Protein"/>
</dbReference>
<evidence type="ECO:0008006" key="4">
    <source>
        <dbReference type="Google" id="ProtNLM"/>
    </source>
</evidence>
<dbReference type="PANTHER" id="PTHR12984:SF3">
    <property type="entry name" value="N-TERMINAL KINASE-LIKE PROTEIN"/>
    <property type="match status" value="1"/>
</dbReference>
<dbReference type="Gene3D" id="3.30.200.20">
    <property type="entry name" value="Phosphorylase Kinase, domain 1"/>
    <property type="match status" value="1"/>
</dbReference>
<evidence type="ECO:0000256" key="1">
    <source>
        <dbReference type="SAM" id="MobiDB-lite"/>
    </source>
</evidence>
<dbReference type="InterPro" id="IPR011989">
    <property type="entry name" value="ARM-like"/>
</dbReference>
<feature type="compositionally biased region" description="Polar residues" evidence="1">
    <location>
        <begin position="796"/>
        <end position="805"/>
    </location>
</feature>
<proteinExistence type="predicted"/>
<name>A0A8X7NPA7_CANPA</name>
<feature type="region of interest" description="Disordered" evidence="1">
    <location>
        <begin position="644"/>
        <end position="686"/>
    </location>
</feature>
<organism evidence="2 3">
    <name type="scientific">Candida parapsilosis</name>
    <name type="common">Yeast</name>
    <dbReference type="NCBI Taxonomy" id="5480"/>
    <lineage>
        <taxon>Eukaryota</taxon>
        <taxon>Fungi</taxon>
        <taxon>Dikarya</taxon>
        <taxon>Ascomycota</taxon>
        <taxon>Saccharomycotina</taxon>
        <taxon>Pichiomycetes</taxon>
        <taxon>Debaryomycetaceae</taxon>
        <taxon>Candida/Lodderomyces clade</taxon>
        <taxon>Candida</taxon>
    </lineage>
</organism>
<feature type="compositionally biased region" description="Acidic residues" evidence="1">
    <location>
        <begin position="848"/>
        <end position="862"/>
    </location>
</feature>
<dbReference type="Gene3D" id="1.25.10.10">
    <property type="entry name" value="Leucine-rich Repeat Variant"/>
    <property type="match status" value="1"/>
</dbReference>
<accession>A0A8X7NPA7</accession>
<sequence>MGKALEELFSSFRVFVNKERVLIYAQNQHLFENFLKSPNNHHDSSPCIAPTSDFAFPIEMNFLSKTLSTFTGSSIPYTFKEKIVDPVTPTSTSQLETNQNSIWTLYDGINPKNSSKISIFEFNIHEPKTQRYELLARNAFKKLKLIKFPGIITIFDFIENDSNLYIITERVVPLSNYLEVNNLSNDALVAGLYSIEKSLKFINEECNSVYGGLNFYNSVFVTRSGEWKLMGFEVVTNLNSDPDQPIYRLSQNLPHLQQQDLDHEFIRQNPKKLDGYKLACFVYSVFGRKDVVDTNVKLPVKLVGPVKRLYAKRSTIANFIKELESFHNQNKVIQFDHSLHELQFKNDGEKIAFFKYELPQYIDDDDIYPPGMLNYKLLPELIRQYKQLSKSSGNAVATPGTTTTTTTTTTTSNSNVLDPVAKQETLTAILNLIIKFGTKLNSEEFNKQIKPIIFESFGLADRSVRLVLLTHLPEYQDFFQDSEIQSKIFSPLITGFQDTNFLIRETTLKSITIIIDKISIKQVNQELLRILAKSQMDPKPSIRVNTLILIIKISSKIYTNSKNSVLITALSKSLRDSFVPCKITALNGFKSLIDEFSLEEICSKILGHLAISLMDKKSARVRKEAKEVFDLYLNSVEAHAKELPDVEPDEDEEEREFYKRYAPKPQPVDEEVTNSTTNASISDSHTGNDGGYFGWGVVNKLASFGGGGASTAGGQLNKDFNQSTPDITRIGTPTQQQLPILETPINTGETKNNNDDGESQGWDDNEFNDDWLANDEATIQMPLVEPVRKLNLGKLTDSTHTSTRGTRPVRKLPGGAKQKPTSLRLGHGGKANTNKPKPTLNLNLAVDTGDDEEEDGWGDGWL</sequence>
<dbReference type="InterPro" id="IPR016024">
    <property type="entry name" value="ARM-type_fold"/>
</dbReference>
<feature type="compositionally biased region" description="Polar residues" evidence="1">
    <location>
        <begin position="673"/>
        <end position="686"/>
    </location>
</feature>
<dbReference type="SUPFAM" id="SSF48371">
    <property type="entry name" value="ARM repeat"/>
    <property type="match status" value="1"/>
</dbReference>
<feature type="region of interest" description="Disordered" evidence="1">
    <location>
        <begin position="794"/>
        <end position="862"/>
    </location>
</feature>
<feature type="compositionally biased region" description="Low complexity" evidence="1">
    <location>
        <begin position="401"/>
        <end position="411"/>
    </location>
</feature>
<evidence type="ECO:0000313" key="2">
    <source>
        <dbReference type="EMBL" id="KAF6052911.1"/>
    </source>
</evidence>
<dbReference type="PANTHER" id="PTHR12984">
    <property type="entry name" value="SCY1-RELATED S/T PROTEIN KINASE-LIKE"/>
    <property type="match status" value="1"/>
</dbReference>
<dbReference type="GO" id="GO:0005737">
    <property type="term" value="C:cytoplasm"/>
    <property type="evidence" value="ECO:0007669"/>
    <property type="project" value="TreeGrafter"/>
</dbReference>
<feature type="region of interest" description="Disordered" evidence="1">
    <location>
        <begin position="392"/>
        <end position="413"/>
    </location>
</feature>
<evidence type="ECO:0000313" key="3">
    <source>
        <dbReference type="Proteomes" id="UP000590412"/>
    </source>
</evidence>
<dbReference type="InterPro" id="IPR011009">
    <property type="entry name" value="Kinase-like_dom_sf"/>
</dbReference>